<keyword evidence="3" id="KW-1185">Reference proteome</keyword>
<dbReference type="EMBL" id="KZ293684">
    <property type="protein sequence ID" value="PBK86403.1"/>
    <property type="molecule type" value="Genomic_DNA"/>
</dbReference>
<reference evidence="3" key="1">
    <citation type="journal article" date="2017" name="Nat. Ecol. Evol.">
        <title>Genome expansion and lineage-specific genetic innovations in the forest pathogenic fungi Armillaria.</title>
        <authorList>
            <person name="Sipos G."/>
            <person name="Prasanna A.N."/>
            <person name="Walter M.C."/>
            <person name="O'Connor E."/>
            <person name="Balint B."/>
            <person name="Krizsan K."/>
            <person name="Kiss B."/>
            <person name="Hess J."/>
            <person name="Varga T."/>
            <person name="Slot J."/>
            <person name="Riley R."/>
            <person name="Boka B."/>
            <person name="Rigling D."/>
            <person name="Barry K."/>
            <person name="Lee J."/>
            <person name="Mihaltcheva S."/>
            <person name="LaButti K."/>
            <person name="Lipzen A."/>
            <person name="Waldron R."/>
            <person name="Moloney N.M."/>
            <person name="Sperisen C."/>
            <person name="Kredics L."/>
            <person name="Vagvoelgyi C."/>
            <person name="Patrignani A."/>
            <person name="Fitzpatrick D."/>
            <person name="Nagy I."/>
            <person name="Doyle S."/>
            <person name="Anderson J.B."/>
            <person name="Grigoriev I.V."/>
            <person name="Gueldener U."/>
            <person name="Muensterkoetter M."/>
            <person name="Nagy L.G."/>
        </authorList>
    </citation>
    <scope>NUCLEOTIDE SEQUENCE [LARGE SCALE GENOMIC DNA]</scope>
    <source>
        <strain evidence="3">Ar21-2</strain>
    </source>
</reference>
<evidence type="ECO:0000313" key="3">
    <source>
        <dbReference type="Proteomes" id="UP000217790"/>
    </source>
</evidence>
<accession>A0A2H3DDS6</accession>
<organism evidence="2 3">
    <name type="scientific">Armillaria gallica</name>
    <name type="common">Bulbous honey fungus</name>
    <name type="synonym">Armillaria bulbosa</name>
    <dbReference type="NCBI Taxonomy" id="47427"/>
    <lineage>
        <taxon>Eukaryota</taxon>
        <taxon>Fungi</taxon>
        <taxon>Dikarya</taxon>
        <taxon>Basidiomycota</taxon>
        <taxon>Agaricomycotina</taxon>
        <taxon>Agaricomycetes</taxon>
        <taxon>Agaricomycetidae</taxon>
        <taxon>Agaricales</taxon>
        <taxon>Marasmiineae</taxon>
        <taxon>Physalacriaceae</taxon>
        <taxon>Armillaria</taxon>
    </lineage>
</organism>
<evidence type="ECO:0000313" key="2">
    <source>
        <dbReference type="EMBL" id="PBK86403.1"/>
    </source>
</evidence>
<dbReference type="OrthoDB" id="2993662at2759"/>
<gene>
    <name evidence="2" type="ORF">ARMGADRAFT_1086578</name>
</gene>
<proteinExistence type="predicted"/>
<dbReference type="InParanoid" id="A0A2H3DDS6"/>
<sequence length="336" mass="38911">MASSQASPNTQATVAADNAPLPCRETMTPGVVNDRWDLHMEWLELMNDLVPDMIQAQRYHNDGTLRRFWAFVYHQFEDIYPARDWTEWTTENDLRVAEMECRVAGIIFSAAFMVSLQTVHNTLPDARTLQNQAKSHTYYSRNRKRILVSLAEKYQTTKKLERALKKCTDEQKRAHARNSAQSYQKNREVILERRRLARLATRSADSNESTVSQPLRKKTPKEPPTCPQESVVAQYVERVYREFRFLFRRDGTYDDGQDSVFEPRVEEMDALSTHAMRCVDAILNIDGYGANYLKADGLAAEVTTVGGWIVELEIETINDPTELIKLHRKRQLMYQL</sequence>
<evidence type="ECO:0000256" key="1">
    <source>
        <dbReference type="SAM" id="MobiDB-lite"/>
    </source>
</evidence>
<dbReference type="Proteomes" id="UP000217790">
    <property type="component" value="Unassembled WGS sequence"/>
</dbReference>
<feature type="region of interest" description="Disordered" evidence="1">
    <location>
        <begin position="201"/>
        <end position="228"/>
    </location>
</feature>
<dbReference type="AlphaFoldDB" id="A0A2H3DDS6"/>
<name>A0A2H3DDS6_ARMGA</name>
<protein>
    <submittedName>
        <fullName evidence="2">Uncharacterized protein</fullName>
    </submittedName>
</protein>